<organism evidence="1 2">
    <name type="scientific">candidate division MSBL1 archaeon SCGC-AAA382A13</name>
    <dbReference type="NCBI Taxonomy" id="1698279"/>
    <lineage>
        <taxon>Archaea</taxon>
        <taxon>Methanobacteriati</taxon>
        <taxon>Methanobacteriota</taxon>
        <taxon>candidate division MSBL1</taxon>
    </lineage>
</organism>
<keyword evidence="2" id="KW-1185">Reference proteome</keyword>
<protein>
    <recommendedName>
        <fullName evidence="3">DNA topoisomerase type IA zn finger domain-containing protein</fullName>
    </recommendedName>
</protein>
<comment type="caution">
    <text evidence="1">The sequence shown here is derived from an EMBL/GenBank/DDBJ whole genome shotgun (WGS) entry which is preliminary data.</text>
</comment>
<name>A0A133VGT8_9EURY</name>
<dbReference type="EMBL" id="LHYD01000003">
    <property type="protein sequence ID" value="KXB05661.1"/>
    <property type="molecule type" value="Genomic_DNA"/>
</dbReference>
<evidence type="ECO:0000313" key="1">
    <source>
        <dbReference type="EMBL" id="KXB05661.1"/>
    </source>
</evidence>
<accession>A0A133VGT8</accession>
<gene>
    <name evidence="1" type="ORF">AKJ50_00345</name>
</gene>
<evidence type="ECO:0000313" key="2">
    <source>
        <dbReference type="Proteomes" id="UP000070311"/>
    </source>
</evidence>
<evidence type="ECO:0008006" key="3">
    <source>
        <dbReference type="Google" id="ProtNLM"/>
    </source>
</evidence>
<dbReference type="Proteomes" id="UP000070311">
    <property type="component" value="Unassembled WGS sequence"/>
</dbReference>
<reference evidence="1 2" key="1">
    <citation type="journal article" date="2016" name="Sci. Rep.">
        <title>Metabolic traits of an uncultured archaeal lineage -MSBL1- from brine pools of the Red Sea.</title>
        <authorList>
            <person name="Mwirichia R."/>
            <person name="Alam I."/>
            <person name="Rashid M."/>
            <person name="Vinu M."/>
            <person name="Ba-Alawi W."/>
            <person name="Anthony Kamau A."/>
            <person name="Kamanda Ngugi D."/>
            <person name="Goker M."/>
            <person name="Klenk H.P."/>
            <person name="Bajic V."/>
            <person name="Stingl U."/>
        </authorList>
    </citation>
    <scope>NUCLEOTIDE SEQUENCE [LARGE SCALE GENOMIC DNA]</scope>
    <source>
        <strain evidence="1">SCGC-AAA382A13</strain>
    </source>
</reference>
<proteinExistence type="predicted"/>
<dbReference type="AlphaFoldDB" id="A0A133VGT8"/>
<sequence>MAKYDSFDKEAFERELPKGFKRVEVSGTGEFVYDKLLKGSLVIRVHSSVRTDNRLSRKPGSDAIRVSLYDRTTESIIKHKSRTRRIQDKKGASKWPENMRRKIGELEENYEEYVGRCPFCGALLREIGRNPPLYGCTNFPECRYIAEAGNKGGPIQEFVPERAKKAYDYLAERHDPQSCPLCSQDKDESIKFHDSLYHFLLKNKHLSDEQYSCIEGEVRQTA</sequence>